<dbReference type="SMART" id="SM00271">
    <property type="entry name" value="DnaJ"/>
    <property type="match status" value="1"/>
</dbReference>
<dbReference type="PROSITE" id="PS50076">
    <property type="entry name" value="DNAJ_2"/>
    <property type="match status" value="1"/>
</dbReference>
<dbReference type="InterPro" id="IPR001623">
    <property type="entry name" value="DnaJ_domain"/>
</dbReference>
<dbReference type="PATRIC" id="fig|937777.3.peg.4481"/>
<dbReference type="Pfam" id="PF00226">
    <property type="entry name" value="DnaJ"/>
    <property type="match status" value="1"/>
</dbReference>
<dbReference type="OrthoDB" id="9775658at2"/>
<dbReference type="HOGENOM" id="CLU_095264_1_0_0"/>
<dbReference type="Proteomes" id="UP000010467">
    <property type="component" value="Plasmid pDEIPE02"/>
</dbReference>
<evidence type="ECO:0000313" key="3">
    <source>
        <dbReference type="Proteomes" id="UP000010467"/>
    </source>
</evidence>
<accession>L0A8M8</accession>
<keyword evidence="3" id="KW-1185">Reference proteome</keyword>
<proteinExistence type="predicted"/>
<dbReference type="EMBL" id="CP003384">
    <property type="protein sequence ID" value="AFZ69774.1"/>
    <property type="molecule type" value="Genomic_DNA"/>
</dbReference>
<sequence length="162" mass="18691">MHYFQNAQNADQLKTEYRQLCKTYHPDKGGTTEQMQAINAAYEKLMAQFLSGKSVDEYGKGKFYKSREEEAEVEARVQEAIQKVAHLDGIELEIIGAWVWASGDTKTHKDALKEAGYWWMHKRGMWAFKGKASSGRGELTLEEMRERHGSERVHTRTRSLYA</sequence>
<dbReference type="InterPro" id="IPR036869">
    <property type="entry name" value="J_dom_sf"/>
</dbReference>
<geneLocation type="plasmid" evidence="2 3">
    <name>pDEIPE02</name>
</geneLocation>
<feature type="domain" description="J" evidence="1">
    <location>
        <begin position="1"/>
        <end position="59"/>
    </location>
</feature>
<dbReference type="SUPFAM" id="SSF46565">
    <property type="entry name" value="Chaperone J-domain"/>
    <property type="match status" value="1"/>
</dbReference>
<dbReference type="AlphaFoldDB" id="L0A8M8"/>
<name>L0A8M8_DEIPD</name>
<dbReference type="KEGG" id="dpd:Deipe_4446"/>
<dbReference type="Gene3D" id="1.10.287.110">
    <property type="entry name" value="DnaJ domain"/>
    <property type="match status" value="1"/>
</dbReference>
<keyword evidence="2" id="KW-0614">Plasmid</keyword>
<dbReference type="CDD" id="cd06257">
    <property type="entry name" value="DnaJ"/>
    <property type="match status" value="1"/>
</dbReference>
<evidence type="ECO:0000313" key="2">
    <source>
        <dbReference type="EMBL" id="AFZ69774.1"/>
    </source>
</evidence>
<gene>
    <name evidence="2" type="ordered locus">Deipe_4446</name>
</gene>
<evidence type="ECO:0000259" key="1">
    <source>
        <dbReference type="PROSITE" id="PS50076"/>
    </source>
</evidence>
<organism evidence="2 3">
    <name type="scientific">Deinococcus peraridilitoris (strain DSM 19664 / LMG 22246 / CIP 109416 / KR-200)</name>
    <dbReference type="NCBI Taxonomy" id="937777"/>
    <lineage>
        <taxon>Bacteria</taxon>
        <taxon>Thermotogati</taxon>
        <taxon>Deinococcota</taxon>
        <taxon>Deinococci</taxon>
        <taxon>Deinococcales</taxon>
        <taxon>Deinococcaceae</taxon>
        <taxon>Deinococcus</taxon>
    </lineage>
</organism>
<reference evidence="3" key="1">
    <citation type="submission" date="2012-03" db="EMBL/GenBank/DDBJ databases">
        <title>Complete sequence of plasmid 2 of Deinococcus peraridilitoris DSM 19664.</title>
        <authorList>
            <person name="Lucas S."/>
            <person name="Copeland A."/>
            <person name="Lapidus A."/>
            <person name="Glavina del Rio T."/>
            <person name="Dalin E."/>
            <person name="Tice H."/>
            <person name="Bruce D."/>
            <person name="Goodwin L."/>
            <person name="Pitluck S."/>
            <person name="Peters L."/>
            <person name="Mikhailova N."/>
            <person name="Lu M."/>
            <person name="Kyrpides N."/>
            <person name="Mavromatis K."/>
            <person name="Ivanova N."/>
            <person name="Brettin T."/>
            <person name="Detter J.C."/>
            <person name="Han C."/>
            <person name="Larimer F."/>
            <person name="Land M."/>
            <person name="Hauser L."/>
            <person name="Markowitz V."/>
            <person name="Cheng J.-F."/>
            <person name="Hugenholtz P."/>
            <person name="Woyke T."/>
            <person name="Wu D."/>
            <person name="Pukall R."/>
            <person name="Steenblock K."/>
            <person name="Brambilla E."/>
            <person name="Klenk H.-P."/>
            <person name="Eisen J.A."/>
        </authorList>
    </citation>
    <scope>NUCLEOTIDE SEQUENCE [LARGE SCALE GENOMIC DNA]</scope>
    <source>
        <strain evidence="3">DSM 19664 / LMG 22246 / CIP 109416 / KR-200</strain>
        <plasmid evidence="3">Plasmid pDEIPE02</plasmid>
    </source>
</reference>
<protein>
    <submittedName>
        <fullName evidence="2">DnaJ-class molecular chaperone with C-terminal Zn finger domain protein</fullName>
    </submittedName>
</protein>
<dbReference type="RefSeq" id="WP_015231673.1">
    <property type="nucleotide sequence ID" value="NC_019790.1"/>
</dbReference>